<accession>A0ACB8T495</accession>
<sequence>MPFYQMVCIAAHNAEYVHIKELVRLSATQIMNQGGVVRGIKYWGLKTLPQRMRQNRVYHSYGDYWSMHFDASPSNQRDLSKLLRKDPRVIRATVLKMGEKIEDVVVPREKTIRNPMGVPEVREVALTHTRPLAPPPGRSNSGQ</sequence>
<reference evidence="1" key="2">
    <citation type="journal article" date="2022" name="New Phytol.">
        <title>Evolutionary transition to the ectomycorrhizal habit in the genomes of a hyperdiverse lineage of mushroom-forming fungi.</title>
        <authorList>
            <person name="Looney B."/>
            <person name="Miyauchi S."/>
            <person name="Morin E."/>
            <person name="Drula E."/>
            <person name="Courty P.E."/>
            <person name="Kohler A."/>
            <person name="Kuo A."/>
            <person name="LaButti K."/>
            <person name="Pangilinan J."/>
            <person name="Lipzen A."/>
            <person name="Riley R."/>
            <person name="Andreopoulos W."/>
            <person name="He G."/>
            <person name="Johnson J."/>
            <person name="Nolan M."/>
            <person name="Tritt A."/>
            <person name="Barry K.W."/>
            <person name="Grigoriev I.V."/>
            <person name="Nagy L.G."/>
            <person name="Hibbett D."/>
            <person name="Henrissat B."/>
            <person name="Matheny P.B."/>
            <person name="Labbe J."/>
            <person name="Martin F.M."/>
        </authorList>
    </citation>
    <scope>NUCLEOTIDE SEQUENCE</scope>
    <source>
        <strain evidence="1">HHB10654</strain>
    </source>
</reference>
<dbReference type="EMBL" id="MU277202">
    <property type="protein sequence ID" value="KAI0063560.1"/>
    <property type="molecule type" value="Genomic_DNA"/>
</dbReference>
<proteinExistence type="predicted"/>
<evidence type="ECO:0000313" key="2">
    <source>
        <dbReference type="Proteomes" id="UP000814140"/>
    </source>
</evidence>
<comment type="caution">
    <text evidence="1">The sequence shown here is derived from an EMBL/GenBank/DDBJ whole genome shotgun (WGS) entry which is preliminary data.</text>
</comment>
<name>A0ACB8T495_9AGAM</name>
<reference evidence="1" key="1">
    <citation type="submission" date="2021-03" db="EMBL/GenBank/DDBJ databases">
        <authorList>
            <consortium name="DOE Joint Genome Institute"/>
            <person name="Ahrendt S."/>
            <person name="Looney B.P."/>
            <person name="Miyauchi S."/>
            <person name="Morin E."/>
            <person name="Drula E."/>
            <person name="Courty P.E."/>
            <person name="Chicoki N."/>
            <person name="Fauchery L."/>
            <person name="Kohler A."/>
            <person name="Kuo A."/>
            <person name="Labutti K."/>
            <person name="Pangilinan J."/>
            <person name="Lipzen A."/>
            <person name="Riley R."/>
            <person name="Andreopoulos W."/>
            <person name="He G."/>
            <person name="Johnson J."/>
            <person name="Barry K.W."/>
            <person name="Grigoriev I.V."/>
            <person name="Nagy L."/>
            <person name="Hibbett D."/>
            <person name="Henrissat B."/>
            <person name="Matheny P.B."/>
            <person name="Labbe J."/>
            <person name="Martin F."/>
        </authorList>
    </citation>
    <scope>NUCLEOTIDE SEQUENCE</scope>
    <source>
        <strain evidence="1">HHB10654</strain>
    </source>
</reference>
<gene>
    <name evidence="1" type="ORF">BV25DRAFT_1824107</name>
</gene>
<keyword evidence="2" id="KW-1185">Reference proteome</keyword>
<evidence type="ECO:0000313" key="1">
    <source>
        <dbReference type="EMBL" id="KAI0063560.1"/>
    </source>
</evidence>
<organism evidence="1 2">
    <name type="scientific">Artomyces pyxidatus</name>
    <dbReference type="NCBI Taxonomy" id="48021"/>
    <lineage>
        <taxon>Eukaryota</taxon>
        <taxon>Fungi</taxon>
        <taxon>Dikarya</taxon>
        <taxon>Basidiomycota</taxon>
        <taxon>Agaricomycotina</taxon>
        <taxon>Agaricomycetes</taxon>
        <taxon>Russulales</taxon>
        <taxon>Auriscalpiaceae</taxon>
        <taxon>Artomyces</taxon>
    </lineage>
</organism>
<protein>
    <submittedName>
        <fullName evidence="1">Uncharacterized protein</fullName>
    </submittedName>
</protein>
<dbReference type="Proteomes" id="UP000814140">
    <property type="component" value="Unassembled WGS sequence"/>
</dbReference>